<dbReference type="Gene3D" id="3.40.220.10">
    <property type="entry name" value="Leucine Aminopeptidase, subunit E, domain 1"/>
    <property type="match status" value="1"/>
</dbReference>
<evidence type="ECO:0000259" key="6">
    <source>
        <dbReference type="PROSITE" id="PS00631"/>
    </source>
</evidence>
<reference evidence="7 8" key="1">
    <citation type="submission" date="2017-08" db="EMBL/GenBank/DDBJ databases">
        <authorList>
            <person name="de Groot N.N."/>
        </authorList>
    </citation>
    <scope>NUCLEOTIDE SEQUENCE [LARGE SCALE GENOMIC DNA]</scope>
    <source>
        <strain evidence="7 8">HM2</strain>
    </source>
</reference>
<feature type="domain" description="Cytosol aminopeptidase" evidence="6">
    <location>
        <begin position="340"/>
        <end position="347"/>
    </location>
</feature>
<dbReference type="PROSITE" id="PS00631">
    <property type="entry name" value="CYTOSOL_AP"/>
    <property type="match status" value="1"/>
</dbReference>
<dbReference type="GO" id="GO:0005737">
    <property type="term" value="C:cytoplasm"/>
    <property type="evidence" value="ECO:0007669"/>
    <property type="project" value="InterPro"/>
</dbReference>
<dbReference type="PANTHER" id="PTHR11963:SF23">
    <property type="entry name" value="CYTOSOL AMINOPEPTIDASE"/>
    <property type="match status" value="1"/>
</dbReference>
<evidence type="ECO:0000256" key="5">
    <source>
        <dbReference type="ARBA" id="ARBA00023211"/>
    </source>
</evidence>
<dbReference type="AlphaFoldDB" id="A0A380RVF6"/>
<name>A0A380RVF6_FIBSU</name>
<keyword evidence="5" id="KW-0464">Manganese</keyword>
<sequence length="512" mass="55068">MKTNIVTTASGKANAYALFYVKKSIQFSNVLSEEAEKQVESVLNGMEDGPFEDLEFLEIDNQPTIFVNAAKERGLSSLDHLRMAAFRLAKKASKRQIPVVSIMLADAAPEQFKSILHGLHYADYKFDAYKSKQKDAFQVTFELVAGEHAAEFKKIADVVAIENKAIVLAKNLINTSSSDLTPAEFVENANTIAKYTPGLSIKVRNMKQLEKEGFMGHVTVGKGSSHEPYMITLSYDGSKSSKKAAKNARTSANHLVFVGKGLTFDTGGLCLKPPKSMPEMISDMSGAATVLAAIQAIATLELPIKVSAVCCLAENAIGNKSVLPGDIFTAKNGKTVMVDNTDAEGRLVLSDGLAEAGLIGATHIVDLATLTGAMVRALGYAVAGFFSNDDDLALKVINCGEACCEKFWSMPLEEEYADALKDHFADLKNTGSDAGAIAAALFLQEFVPENTAWTHWDIAGTAFVSKSWKYTDFGATGFGVQTLIELARRMSGVVCEEAANKDTDGEYVAVEA</sequence>
<dbReference type="EMBL" id="UHJL01000001">
    <property type="protein sequence ID" value="SUQ19394.1"/>
    <property type="molecule type" value="Genomic_DNA"/>
</dbReference>
<evidence type="ECO:0000313" key="7">
    <source>
        <dbReference type="EMBL" id="SUQ19394.1"/>
    </source>
</evidence>
<dbReference type="GO" id="GO:0030145">
    <property type="term" value="F:manganese ion binding"/>
    <property type="evidence" value="ECO:0007669"/>
    <property type="project" value="InterPro"/>
</dbReference>
<dbReference type="Pfam" id="PF00883">
    <property type="entry name" value="Peptidase_M17"/>
    <property type="match status" value="1"/>
</dbReference>
<gene>
    <name evidence="7" type="ORF">SAMN05661053_0626</name>
</gene>
<evidence type="ECO:0000256" key="4">
    <source>
        <dbReference type="ARBA" id="ARBA00022801"/>
    </source>
</evidence>
<organism evidence="7 8">
    <name type="scientific">Fibrobacter succinogenes</name>
    <name type="common">Bacteroides succinogenes</name>
    <dbReference type="NCBI Taxonomy" id="833"/>
    <lineage>
        <taxon>Bacteria</taxon>
        <taxon>Pseudomonadati</taxon>
        <taxon>Fibrobacterota</taxon>
        <taxon>Fibrobacteria</taxon>
        <taxon>Fibrobacterales</taxon>
        <taxon>Fibrobacteraceae</taxon>
        <taxon>Fibrobacter</taxon>
    </lineage>
</organism>
<dbReference type="PANTHER" id="PTHR11963">
    <property type="entry name" value="LEUCINE AMINOPEPTIDASE-RELATED"/>
    <property type="match status" value="1"/>
</dbReference>
<comment type="similarity">
    <text evidence="1">Belongs to the peptidase M17 family.</text>
</comment>
<evidence type="ECO:0000256" key="2">
    <source>
        <dbReference type="ARBA" id="ARBA00022438"/>
    </source>
</evidence>
<evidence type="ECO:0000256" key="3">
    <source>
        <dbReference type="ARBA" id="ARBA00022670"/>
    </source>
</evidence>
<keyword evidence="2 7" id="KW-0031">Aminopeptidase</keyword>
<accession>A0A380RVF6</accession>
<dbReference type="SUPFAM" id="SSF53187">
    <property type="entry name" value="Zn-dependent exopeptidases"/>
    <property type="match status" value="1"/>
</dbReference>
<dbReference type="CDD" id="cd00433">
    <property type="entry name" value="Peptidase_M17"/>
    <property type="match status" value="1"/>
</dbReference>
<evidence type="ECO:0000313" key="8">
    <source>
        <dbReference type="Proteomes" id="UP000255423"/>
    </source>
</evidence>
<dbReference type="Gene3D" id="3.40.630.10">
    <property type="entry name" value="Zn peptidases"/>
    <property type="match status" value="1"/>
</dbReference>
<dbReference type="InterPro" id="IPR000819">
    <property type="entry name" value="Peptidase_M17_C"/>
</dbReference>
<dbReference type="Proteomes" id="UP000255423">
    <property type="component" value="Unassembled WGS sequence"/>
</dbReference>
<dbReference type="InterPro" id="IPR011356">
    <property type="entry name" value="Leucine_aapep/pepB"/>
</dbReference>
<dbReference type="InterPro" id="IPR043472">
    <property type="entry name" value="Macro_dom-like"/>
</dbReference>
<keyword evidence="3" id="KW-0645">Protease</keyword>
<dbReference type="GO" id="GO:0070006">
    <property type="term" value="F:metalloaminopeptidase activity"/>
    <property type="evidence" value="ECO:0007669"/>
    <property type="project" value="InterPro"/>
</dbReference>
<protein>
    <submittedName>
        <fullName evidence="7">Leucyl aminopeptidase</fullName>
    </submittedName>
</protein>
<dbReference type="GO" id="GO:0006508">
    <property type="term" value="P:proteolysis"/>
    <property type="evidence" value="ECO:0007669"/>
    <property type="project" value="UniProtKB-KW"/>
</dbReference>
<keyword evidence="4" id="KW-0378">Hydrolase</keyword>
<dbReference type="RefSeq" id="WP_109572044.1">
    <property type="nucleotide sequence ID" value="NZ_UHJL01000001.1"/>
</dbReference>
<dbReference type="PRINTS" id="PR00481">
    <property type="entry name" value="LAMNOPPTDASE"/>
</dbReference>
<proteinExistence type="inferred from homology"/>
<dbReference type="SUPFAM" id="SSF52949">
    <property type="entry name" value="Macro domain-like"/>
    <property type="match status" value="1"/>
</dbReference>
<evidence type="ECO:0000256" key="1">
    <source>
        <dbReference type="ARBA" id="ARBA00009528"/>
    </source>
</evidence>